<organism evidence="8 9">
    <name type="scientific">Tetradesmus obliquus</name>
    <name type="common">Green alga</name>
    <name type="synonym">Acutodesmus obliquus</name>
    <dbReference type="NCBI Taxonomy" id="3088"/>
    <lineage>
        <taxon>Eukaryota</taxon>
        <taxon>Viridiplantae</taxon>
        <taxon>Chlorophyta</taxon>
        <taxon>core chlorophytes</taxon>
        <taxon>Chlorophyceae</taxon>
        <taxon>CS clade</taxon>
        <taxon>Sphaeropleales</taxon>
        <taxon>Scenedesmaceae</taxon>
        <taxon>Tetradesmus</taxon>
    </lineage>
</organism>
<dbReference type="Pfam" id="PF00082">
    <property type="entry name" value="Peptidase_S8"/>
    <property type="match status" value="1"/>
</dbReference>
<feature type="active site" description="Charge relay system" evidence="5">
    <location>
        <position position="30"/>
    </location>
</feature>
<feature type="active site" description="Charge relay system" evidence="5">
    <location>
        <position position="81"/>
    </location>
</feature>
<sequence>MNRIAMQSIWQQPGLIPFSGGFTKRGTIIDTGVDYNHLDMLGMNSQLQIDKSRSATFNRAGNSPAQGASNLNLVSTSVTGHGTHVAGIMAGGWGNGDSRGIAGVLGPTSSGLVMCNAFSPGSYFSSSMVQVAASTQDLLACYNHTRSVDAHWVINMSLGGPGTMAEMAAERDTIKQTICNNGGMVVVAAGNEGLNISAAGTDASGYQYDGQYPAKFAALYPDCVLTVAAVDNSDRLATFSNWGSAVGVAAPGVGIFSDIPSRYADSTISNYWASATWSGTSMATPYVAAVALLIRNAVPSATAAQVIRCIKATSLAQPVKPAVGDTSGVKRISGGILNAAAALDCVKTAVAALAAPAAPPALSGPPSASPKPAMQPNPTPSPSPSPKPSPSPSPSPDPSPSPSPNPASAGVPCPSTGLPLCVSALTGTLPAAGSRSCPNGKYTLAVRNSSGNRATRFRMSSFVCLSAALEASSWAGIARRQACGSSSSSSSRGLLGSQQQGLLA</sequence>
<keyword evidence="2 5" id="KW-0645">Protease</keyword>
<keyword evidence="4 5" id="KW-0720">Serine protease</keyword>
<evidence type="ECO:0000256" key="1">
    <source>
        <dbReference type="ARBA" id="ARBA00011073"/>
    </source>
</evidence>
<dbReference type="InterPro" id="IPR050131">
    <property type="entry name" value="Peptidase_S8_subtilisin-like"/>
</dbReference>
<keyword evidence="3 5" id="KW-0378">Hydrolase</keyword>
<dbReference type="PROSITE" id="PS00138">
    <property type="entry name" value="SUBTILASE_SER"/>
    <property type="match status" value="1"/>
</dbReference>
<dbReference type="PRINTS" id="PR00723">
    <property type="entry name" value="SUBTILISIN"/>
</dbReference>
<evidence type="ECO:0000256" key="4">
    <source>
        <dbReference type="ARBA" id="ARBA00022825"/>
    </source>
</evidence>
<dbReference type="InterPro" id="IPR023828">
    <property type="entry name" value="Peptidase_S8_Ser-AS"/>
</dbReference>
<feature type="compositionally biased region" description="Pro residues" evidence="6">
    <location>
        <begin position="357"/>
        <end position="405"/>
    </location>
</feature>
<dbReference type="Gene3D" id="3.40.50.200">
    <property type="entry name" value="Peptidase S8/S53 domain"/>
    <property type="match status" value="1"/>
</dbReference>
<keyword evidence="9" id="KW-1185">Reference proteome</keyword>
<dbReference type="InterPro" id="IPR015500">
    <property type="entry name" value="Peptidase_S8_subtilisin-rel"/>
</dbReference>
<dbReference type="EMBL" id="CP126219">
    <property type="protein sequence ID" value="WIA20461.1"/>
    <property type="molecule type" value="Genomic_DNA"/>
</dbReference>
<comment type="similarity">
    <text evidence="1 5">Belongs to the peptidase S8 family.</text>
</comment>
<reference evidence="8 9" key="1">
    <citation type="submission" date="2023-05" db="EMBL/GenBank/DDBJ databases">
        <title>A 100% complete, gapless, phased diploid assembly of the Scenedesmus obliquus UTEX 3031 genome.</title>
        <authorList>
            <person name="Biondi T.C."/>
            <person name="Hanschen E.R."/>
            <person name="Kwon T."/>
            <person name="Eng W."/>
            <person name="Kruse C.P.S."/>
            <person name="Koehler S.I."/>
            <person name="Kunde Y."/>
            <person name="Gleasner C.D."/>
            <person name="You Mak K.T."/>
            <person name="Polle J."/>
            <person name="Hovde B.T."/>
            <person name="Starkenburg S.R."/>
        </authorList>
    </citation>
    <scope>NUCLEOTIDE SEQUENCE [LARGE SCALE GENOMIC DNA]</scope>
    <source>
        <strain evidence="8 9">DOE0152z</strain>
    </source>
</reference>
<evidence type="ECO:0000259" key="7">
    <source>
        <dbReference type="Pfam" id="PF00082"/>
    </source>
</evidence>
<dbReference type="InterPro" id="IPR036852">
    <property type="entry name" value="Peptidase_S8/S53_dom_sf"/>
</dbReference>
<proteinExistence type="inferred from homology"/>
<protein>
    <recommendedName>
        <fullName evidence="7">Peptidase S8/S53 domain-containing protein</fullName>
    </recommendedName>
</protein>
<feature type="region of interest" description="Disordered" evidence="6">
    <location>
        <begin position="483"/>
        <end position="504"/>
    </location>
</feature>
<dbReference type="PANTHER" id="PTHR43806">
    <property type="entry name" value="PEPTIDASE S8"/>
    <property type="match status" value="1"/>
</dbReference>
<accession>A0ABY8UJV4</accession>
<gene>
    <name evidence="8" type="ORF">OEZ85_004868</name>
</gene>
<evidence type="ECO:0000313" key="9">
    <source>
        <dbReference type="Proteomes" id="UP001244341"/>
    </source>
</evidence>
<dbReference type="SUPFAM" id="SSF52743">
    <property type="entry name" value="Subtilisin-like"/>
    <property type="match status" value="1"/>
</dbReference>
<feature type="region of interest" description="Disordered" evidence="6">
    <location>
        <begin position="357"/>
        <end position="411"/>
    </location>
</feature>
<evidence type="ECO:0000256" key="6">
    <source>
        <dbReference type="SAM" id="MobiDB-lite"/>
    </source>
</evidence>
<dbReference type="PROSITE" id="PS51892">
    <property type="entry name" value="SUBTILASE"/>
    <property type="match status" value="1"/>
</dbReference>
<name>A0ABY8UJV4_TETOB</name>
<evidence type="ECO:0000256" key="3">
    <source>
        <dbReference type="ARBA" id="ARBA00022801"/>
    </source>
</evidence>
<dbReference type="PANTHER" id="PTHR43806:SF11">
    <property type="entry name" value="CEREVISIN-RELATED"/>
    <property type="match status" value="1"/>
</dbReference>
<dbReference type="Proteomes" id="UP001244341">
    <property type="component" value="Chromosome 12b"/>
</dbReference>
<feature type="active site" description="Charge relay system" evidence="5">
    <location>
        <position position="281"/>
    </location>
</feature>
<dbReference type="InterPro" id="IPR000209">
    <property type="entry name" value="Peptidase_S8/S53_dom"/>
</dbReference>
<evidence type="ECO:0000313" key="8">
    <source>
        <dbReference type="EMBL" id="WIA20461.1"/>
    </source>
</evidence>
<dbReference type="PROSITE" id="PS00137">
    <property type="entry name" value="SUBTILASE_HIS"/>
    <property type="match status" value="1"/>
</dbReference>
<evidence type="ECO:0000256" key="2">
    <source>
        <dbReference type="ARBA" id="ARBA00022670"/>
    </source>
</evidence>
<dbReference type="InterPro" id="IPR022398">
    <property type="entry name" value="Peptidase_S8_His-AS"/>
</dbReference>
<evidence type="ECO:0000256" key="5">
    <source>
        <dbReference type="PROSITE-ProRule" id="PRU01240"/>
    </source>
</evidence>
<feature type="domain" description="Peptidase S8/S53" evidence="7">
    <location>
        <begin position="28"/>
        <end position="314"/>
    </location>
</feature>